<proteinExistence type="predicted"/>
<dbReference type="EMBL" id="AMFJ01000503">
    <property type="protein sequence ID" value="EKE27272.1"/>
    <property type="molecule type" value="Genomic_DNA"/>
</dbReference>
<comment type="caution">
    <text evidence="1">The sequence shown here is derived from an EMBL/GenBank/DDBJ whole genome shotgun (WGS) entry which is preliminary data.</text>
</comment>
<protein>
    <submittedName>
        <fullName evidence="1">Uncharacterized protein</fullName>
    </submittedName>
</protein>
<reference evidence="1" key="1">
    <citation type="journal article" date="2012" name="Science">
        <title>Fermentation, hydrogen, and sulfur metabolism in multiple uncultivated bacterial phyla.</title>
        <authorList>
            <person name="Wrighton K.C."/>
            <person name="Thomas B.C."/>
            <person name="Sharon I."/>
            <person name="Miller C.S."/>
            <person name="Castelle C.J."/>
            <person name="VerBerkmoes N.C."/>
            <person name="Wilkins M.J."/>
            <person name="Hettich R.L."/>
            <person name="Lipton M.S."/>
            <person name="Williams K.H."/>
            <person name="Long P.E."/>
            <person name="Banfield J.F."/>
        </authorList>
    </citation>
    <scope>NUCLEOTIDE SEQUENCE [LARGE SCALE GENOMIC DNA]</scope>
</reference>
<sequence length="366" mass="43813">MHNWQIQLNIYYESYLFRFSFFNKKMIQTPDILQQWNLKTIRACARILICIKKFKRKALNIIEPLSYQTANKKVQAFLKNHTSSSICLSSVHDTLDALEQKLSPEQIDESEKLWIYVAILWSNLDKILDHKSVTDDIFFMILDHYYSLSRGWSVKNLPYAQPKFQELEIIARNIAMIIARLPQKELFQEIFEILYNSVCEQRRGEIRSRGSFDFWYLDEIKSELRTYNWLSGVEQDWIFLSERLWLASVMLSAWAPFYFLTEFSEKDKAAFLDLLHFWSVWQLLDDSIDAEKDNDNGKYSFMTLKWNKSIREIFVTNQRIKNIIRFPLNWSSFRTFTAFRDAYPILSKLRPPDNKADLPYEIWSLK</sequence>
<accession>K2FZB9</accession>
<name>K2FZB9_9BACT</name>
<dbReference type="AlphaFoldDB" id="K2FZB9"/>
<gene>
    <name evidence="1" type="ORF">ACD_3C00229G0003</name>
</gene>
<evidence type="ECO:0000313" key="1">
    <source>
        <dbReference type="EMBL" id="EKE27272.1"/>
    </source>
</evidence>
<organism evidence="1">
    <name type="scientific">uncultured bacterium</name>
    <name type="common">gcode 4</name>
    <dbReference type="NCBI Taxonomy" id="1234023"/>
    <lineage>
        <taxon>Bacteria</taxon>
        <taxon>environmental samples</taxon>
    </lineage>
</organism>